<dbReference type="InterPro" id="IPR050189">
    <property type="entry name" value="MFS_Efflux_Transporters"/>
</dbReference>
<dbReference type="InterPro" id="IPR020846">
    <property type="entry name" value="MFS_dom"/>
</dbReference>
<dbReference type="InterPro" id="IPR036259">
    <property type="entry name" value="MFS_trans_sf"/>
</dbReference>
<protein>
    <submittedName>
        <fullName evidence="9">Putative MFS family arabinose efflux permease</fullName>
    </submittedName>
</protein>
<evidence type="ECO:0000313" key="10">
    <source>
        <dbReference type="Proteomes" id="UP000253426"/>
    </source>
</evidence>
<evidence type="ECO:0000256" key="5">
    <source>
        <dbReference type="ARBA" id="ARBA00023136"/>
    </source>
</evidence>
<evidence type="ECO:0000256" key="4">
    <source>
        <dbReference type="ARBA" id="ARBA00022989"/>
    </source>
</evidence>
<feature type="transmembrane region" description="Helical" evidence="7">
    <location>
        <begin position="397"/>
        <end position="416"/>
    </location>
</feature>
<evidence type="ECO:0000256" key="6">
    <source>
        <dbReference type="SAM" id="MobiDB-lite"/>
    </source>
</evidence>
<comment type="caution">
    <text evidence="9">The sequence shown here is derived from an EMBL/GenBank/DDBJ whole genome shotgun (WGS) entry which is preliminary data.</text>
</comment>
<evidence type="ECO:0000313" key="9">
    <source>
        <dbReference type="EMBL" id="RBP44368.1"/>
    </source>
</evidence>
<feature type="transmembrane region" description="Helical" evidence="7">
    <location>
        <begin position="300"/>
        <end position="318"/>
    </location>
</feature>
<evidence type="ECO:0000259" key="8">
    <source>
        <dbReference type="PROSITE" id="PS50850"/>
    </source>
</evidence>
<dbReference type="CDD" id="cd17324">
    <property type="entry name" value="MFS_NepI_like"/>
    <property type="match status" value="1"/>
</dbReference>
<feature type="domain" description="Major facilitator superfamily (MFS) profile" evidence="8">
    <location>
        <begin position="32"/>
        <end position="419"/>
    </location>
</feature>
<keyword evidence="2" id="KW-1003">Cell membrane</keyword>
<feature type="transmembrane region" description="Helical" evidence="7">
    <location>
        <begin position="230"/>
        <end position="254"/>
    </location>
</feature>
<proteinExistence type="predicted"/>
<dbReference type="AlphaFoldDB" id="A0A366HMJ1"/>
<reference evidence="9 10" key="1">
    <citation type="submission" date="2018-06" db="EMBL/GenBank/DDBJ databases">
        <title>Genomic Encyclopedia of Type Strains, Phase IV (KMG-IV): sequencing the most valuable type-strain genomes for metagenomic binning, comparative biology and taxonomic classification.</title>
        <authorList>
            <person name="Goeker M."/>
        </authorList>
    </citation>
    <scope>NUCLEOTIDE SEQUENCE [LARGE SCALE GENOMIC DNA]</scope>
    <source>
        <strain evidence="9 10">DSM 25532</strain>
    </source>
</reference>
<dbReference type="OrthoDB" id="212436at2"/>
<evidence type="ECO:0000256" key="2">
    <source>
        <dbReference type="ARBA" id="ARBA00022475"/>
    </source>
</evidence>
<dbReference type="PROSITE" id="PS50850">
    <property type="entry name" value="MFS"/>
    <property type="match status" value="1"/>
</dbReference>
<comment type="subcellular location">
    <subcellularLocation>
        <location evidence="1">Cell membrane</location>
        <topology evidence="1">Multi-pass membrane protein</topology>
    </subcellularLocation>
</comment>
<dbReference type="Gene3D" id="1.20.1250.20">
    <property type="entry name" value="MFS general substrate transporter like domains"/>
    <property type="match status" value="1"/>
</dbReference>
<dbReference type="GO" id="GO:0022857">
    <property type="term" value="F:transmembrane transporter activity"/>
    <property type="evidence" value="ECO:0007669"/>
    <property type="project" value="InterPro"/>
</dbReference>
<dbReference type="Pfam" id="PF07690">
    <property type="entry name" value="MFS_1"/>
    <property type="match status" value="1"/>
</dbReference>
<feature type="transmembrane region" description="Helical" evidence="7">
    <location>
        <begin position="70"/>
        <end position="91"/>
    </location>
</feature>
<sequence length="422" mass="44963">MAVPSSAHHASMSSFPAPQKSPVPTGLSERLLLLLLATVQFTHIMDFMVMMPLGPQLMRIFQIEPHQFSLLVASYTFSAAMAGLIGAFWVDRFDRKQALLFCYAGFILGTLACALAPTYHTLLAARVISGAFGGVSGAIVLTVVGDVVPLERRAGAMGIVMASFAFAAVAGVPVGLWLAAIWSWHAPFIIIVVVGCILWVTCLMIFPSLRGHLTEGGHVRGQALAGLRELVTNGNTVTAMFFMTLLVLGHFMIIPFLSPSLVSNVGLQEHELSWVYLVGGFASLCTSPVVGRMADKHGRLRMFVVTIAGALAPIYFITNQGATPLFWVLVLAALFFIFAGGRFVPGQAIITSAVPARLRGTFMSLNSSVRDMAAGLASLLGGHIVARDAITGKILHFPTLGWIAIGASLLSIFVASRVKPVS</sequence>
<feature type="transmembrane region" description="Helical" evidence="7">
    <location>
        <begin position="156"/>
        <end position="182"/>
    </location>
</feature>
<evidence type="ECO:0000256" key="3">
    <source>
        <dbReference type="ARBA" id="ARBA00022692"/>
    </source>
</evidence>
<dbReference type="GO" id="GO:0005886">
    <property type="term" value="C:plasma membrane"/>
    <property type="evidence" value="ECO:0007669"/>
    <property type="project" value="UniProtKB-SubCell"/>
</dbReference>
<dbReference type="SUPFAM" id="SSF103473">
    <property type="entry name" value="MFS general substrate transporter"/>
    <property type="match status" value="1"/>
</dbReference>
<feature type="transmembrane region" description="Helical" evidence="7">
    <location>
        <begin position="324"/>
        <end position="344"/>
    </location>
</feature>
<keyword evidence="3 7" id="KW-0812">Transmembrane</keyword>
<feature type="region of interest" description="Disordered" evidence="6">
    <location>
        <begin position="1"/>
        <end position="22"/>
    </location>
</feature>
<accession>A0A366HMJ1</accession>
<dbReference type="PANTHER" id="PTHR43124:SF3">
    <property type="entry name" value="CHLORAMPHENICOL EFFLUX PUMP RV0191"/>
    <property type="match status" value="1"/>
</dbReference>
<name>A0A366HMJ1_9BACT</name>
<feature type="transmembrane region" description="Helical" evidence="7">
    <location>
        <begin position="31"/>
        <end position="50"/>
    </location>
</feature>
<keyword evidence="5 7" id="KW-0472">Membrane</keyword>
<dbReference type="Proteomes" id="UP000253426">
    <property type="component" value="Unassembled WGS sequence"/>
</dbReference>
<evidence type="ECO:0000256" key="1">
    <source>
        <dbReference type="ARBA" id="ARBA00004651"/>
    </source>
</evidence>
<dbReference type="EMBL" id="QNRR01000004">
    <property type="protein sequence ID" value="RBP44368.1"/>
    <property type="molecule type" value="Genomic_DNA"/>
</dbReference>
<feature type="transmembrane region" description="Helical" evidence="7">
    <location>
        <begin position="98"/>
        <end position="117"/>
    </location>
</feature>
<keyword evidence="10" id="KW-1185">Reference proteome</keyword>
<feature type="transmembrane region" description="Helical" evidence="7">
    <location>
        <begin position="188"/>
        <end position="209"/>
    </location>
</feature>
<gene>
    <name evidence="9" type="ORF">DES53_104188</name>
</gene>
<feature type="transmembrane region" description="Helical" evidence="7">
    <location>
        <begin position="123"/>
        <end position="144"/>
    </location>
</feature>
<evidence type="ECO:0000256" key="7">
    <source>
        <dbReference type="SAM" id="Phobius"/>
    </source>
</evidence>
<dbReference type="InterPro" id="IPR011701">
    <property type="entry name" value="MFS"/>
</dbReference>
<keyword evidence="4 7" id="KW-1133">Transmembrane helix</keyword>
<feature type="transmembrane region" description="Helical" evidence="7">
    <location>
        <begin position="274"/>
        <end position="293"/>
    </location>
</feature>
<dbReference type="PANTHER" id="PTHR43124">
    <property type="entry name" value="PURINE EFFLUX PUMP PBUE"/>
    <property type="match status" value="1"/>
</dbReference>
<organism evidence="9 10">
    <name type="scientific">Roseimicrobium gellanilyticum</name>
    <dbReference type="NCBI Taxonomy" id="748857"/>
    <lineage>
        <taxon>Bacteria</taxon>
        <taxon>Pseudomonadati</taxon>
        <taxon>Verrucomicrobiota</taxon>
        <taxon>Verrucomicrobiia</taxon>
        <taxon>Verrucomicrobiales</taxon>
        <taxon>Verrucomicrobiaceae</taxon>
        <taxon>Roseimicrobium</taxon>
    </lineage>
</organism>